<gene>
    <name evidence="1" type="ORF">J1N35_014857</name>
</gene>
<sequence>MHAKERQNAIGEAVRNDKLVEFVAQGTTQQGQISRAKAKDKDWTTSNAKKKAHIRSVMSVNTPKSLCQLGKQNVDFSNEDEELVCDEEGNDPMVVSIVIAGFEVKRILVDSGSVVEEKALKRASPLYGSKNHPIEVKGGITLTVTLGDGEHTTT</sequence>
<name>A0A9D3VXA7_9ROSI</name>
<dbReference type="Proteomes" id="UP000828251">
    <property type="component" value="Unassembled WGS sequence"/>
</dbReference>
<reference evidence="1 2" key="1">
    <citation type="journal article" date="2021" name="Plant Biotechnol. J.">
        <title>Multi-omics assisted identification of the key and species-specific regulatory components of drought-tolerant mechanisms in Gossypium stocksii.</title>
        <authorList>
            <person name="Yu D."/>
            <person name="Ke L."/>
            <person name="Zhang D."/>
            <person name="Wu Y."/>
            <person name="Sun Y."/>
            <person name="Mei J."/>
            <person name="Sun J."/>
            <person name="Sun Y."/>
        </authorList>
    </citation>
    <scope>NUCLEOTIDE SEQUENCE [LARGE SCALE GENOMIC DNA]</scope>
    <source>
        <strain evidence="2">cv. E1</strain>
        <tissue evidence="1">Leaf</tissue>
    </source>
</reference>
<comment type="caution">
    <text evidence="1">The sequence shown here is derived from an EMBL/GenBank/DDBJ whole genome shotgun (WGS) entry which is preliminary data.</text>
</comment>
<organism evidence="1 2">
    <name type="scientific">Gossypium stocksii</name>
    <dbReference type="NCBI Taxonomy" id="47602"/>
    <lineage>
        <taxon>Eukaryota</taxon>
        <taxon>Viridiplantae</taxon>
        <taxon>Streptophyta</taxon>
        <taxon>Embryophyta</taxon>
        <taxon>Tracheophyta</taxon>
        <taxon>Spermatophyta</taxon>
        <taxon>Magnoliopsida</taxon>
        <taxon>eudicotyledons</taxon>
        <taxon>Gunneridae</taxon>
        <taxon>Pentapetalae</taxon>
        <taxon>rosids</taxon>
        <taxon>malvids</taxon>
        <taxon>Malvales</taxon>
        <taxon>Malvaceae</taxon>
        <taxon>Malvoideae</taxon>
        <taxon>Gossypium</taxon>
    </lineage>
</organism>
<dbReference type="OrthoDB" id="1837042at2759"/>
<dbReference type="AlphaFoldDB" id="A0A9D3VXA7"/>
<proteinExistence type="predicted"/>
<evidence type="ECO:0000313" key="2">
    <source>
        <dbReference type="Proteomes" id="UP000828251"/>
    </source>
</evidence>
<dbReference type="EMBL" id="JAIQCV010000005">
    <property type="protein sequence ID" value="KAH1097936.1"/>
    <property type="molecule type" value="Genomic_DNA"/>
</dbReference>
<evidence type="ECO:0000313" key="1">
    <source>
        <dbReference type="EMBL" id="KAH1097936.1"/>
    </source>
</evidence>
<feature type="non-terminal residue" evidence="1">
    <location>
        <position position="154"/>
    </location>
</feature>
<accession>A0A9D3VXA7</accession>
<keyword evidence="2" id="KW-1185">Reference proteome</keyword>
<protein>
    <submittedName>
        <fullName evidence="1">Uncharacterized protein</fullName>
    </submittedName>
</protein>